<feature type="coiled-coil region" evidence="4">
    <location>
        <begin position="541"/>
        <end position="603"/>
    </location>
</feature>
<dbReference type="GO" id="GO:0012505">
    <property type="term" value="C:endomembrane system"/>
    <property type="evidence" value="ECO:0007669"/>
    <property type="project" value="TreeGrafter"/>
</dbReference>
<keyword evidence="7" id="KW-1185">Reference proteome</keyword>
<gene>
    <name evidence="8" type="primary">LOC103721770</name>
</gene>
<feature type="domain" description="Kinesin motor" evidence="6">
    <location>
        <begin position="1"/>
        <end position="54"/>
    </location>
</feature>
<evidence type="ECO:0000313" key="8">
    <source>
        <dbReference type="RefSeq" id="XP_038982375.1"/>
    </source>
</evidence>
<dbReference type="RefSeq" id="XP_038982375.1">
    <property type="nucleotide sequence ID" value="XM_039126447.1"/>
</dbReference>
<reference evidence="8" key="2">
    <citation type="submission" date="2025-08" db="UniProtKB">
        <authorList>
            <consortium name="RefSeq"/>
        </authorList>
    </citation>
    <scope>IDENTIFICATION</scope>
    <source>
        <tissue evidence="8">Young leaves</tissue>
    </source>
</reference>
<keyword evidence="2" id="KW-0505">Motor protein</keyword>
<evidence type="ECO:0000313" key="7">
    <source>
        <dbReference type="Proteomes" id="UP000228380"/>
    </source>
</evidence>
<dbReference type="GO" id="GO:0005524">
    <property type="term" value="F:ATP binding"/>
    <property type="evidence" value="ECO:0007669"/>
    <property type="project" value="InterPro"/>
</dbReference>
<dbReference type="GO" id="GO:0007018">
    <property type="term" value="P:microtubule-based movement"/>
    <property type="evidence" value="ECO:0007669"/>
    <property type="project" value="InterPro"/>
</dbReference>
<protein>
    <submittedName>
        <fullName evidence="8">Kinesin-like protein KIN-7I isoform X2</fullName>
    </submittedName>
</protein>
<evidence type="ECO:0000256" key="4">
    <source>
        <dbReference type="SAM" id="Coils"/>
    </source>
</evidence>
<dbReference type="InterPro" id="IPR027417">
    <property type="entry name" value="P-loop_NTPase"/>
</dbReference>
<sequence length="1032" mass="118601">MSHVPYRDSKLTRILQPALGGNANTAIICNITLAQVHTDETKNTLQFASRALRVTNCACVNEILTDAALLKRQRKEIEELRAKLLSSHSEHLEEEILNLRNTLLQSELEKERIALELEEEKKAKDDRERRLLEQAKKIANLSSLVLCSERDEKRTYLSKNKRRVTWCPGPSSRKGTNEVHTPDQAASIIESIRHERDMGLPLPFEELMHENEAAMDENNGDACLPDSAENENECKDFLLPDAHALLHVTSRRKMHVKGGSELAVNHAEYEDNILVYDAQKRNKESESESTTSKFVESESTPGKTSFISSVSQISGSASCESKSLTARESEAIFVIKQLQDQIKSLEMEKVAMQRNLDNVMKLATEQNASFREKYEELHQEALNAREEARVAHEQEESKVDSSNKISMEIQDIALQVDHSRNMDDNIASIVEELLQNFSILSKFLLELKSFASEDVVRFKSIISGHEKVCRFMRKRIDELELEKNLLHNQSVDQQKQIQELKSDLDNREKAMAEHDLQHDLEKDELLCRVLGLQKEVSCLSSSCLTKEKESLRKELEKTKMKLKDTESKLKNAIKDKIKLESEKAQAEREIKHLQSQRAILDRDIRKRDSLIDRRRESKSTDFTKPKGVNSAVEQALQEDYQKLEVHAFEMEAEIASLKEALISAIGEKEEAFASNDFLNAELESFSDKLNEADSKIKLLNEEVAVVTQRLHESESFSKKLEASLDSLYKEKEEMAMQLTDALLEVEAEKSTWSAKEKAFTEANERLKISNDEIFKLSEKLSKVKHELESCREQCGVLRERLVLSEENAERERECSTVKPPEIAQLRIELKQCVSGSAEDENLKSKFELLSSEYHHAYGEVQRLQEQLIILTRERDKLSLQVEEKDTGSFLLEDYQNLKSQLLMVTSERDDLTSKNEELNAVIVEAEVLRKKYDDMLLKARRDSDEFARRISSTEVKMHTEALNYNKERTKLRMRLRSMQAKLDALRVRYNEVMDEMGLMNKKFEEASTKLKKQLASYGVEILRLKKQLSTDD</sequence>
<comment type="caution">
    <text evidence="3">Lacks conserved residue(s) required for the propagation of feature annotation.</text>
</comment>
<dbReference type="PANTHER" id="PTHR36362">
    <property type="entry name" value="DNA-DIRECTED RNA POLYMERASE SUBUNIT BETA"/>
    <property type="match status" value="1"/>
</dbReference>
<feature type="coiled-coil region" evidence="4">
    <location>
        <begin position="60"/>
        <end position="135"/>
    </location>
</feature>
<feature type="coiled-coil region" evidence="4">
    <location>
        <begin position="968"/>
        <end position="995"/>
    </location>
</feature>
<dbReference type="Proteomes" id="UP000228380">
    <property type="component" value="Chromosome 1"/>
</dbReference>
<name>A0A8B9A6U6_PHODC</name>
<dbReference type="PANTHER" id="PTHR36362:SF3">
    <property type="entry name" value="PROTEIN HOOK HOMOLOG 3-LIKE"/>
    <property type="match status" value="1"/>
</dbReference>
<feature type="coiled-coil region" evidence="4">
    <location>
        <begin position="633"/>
        <end position="748"/>
    </location>
</feature>
<evidence type="ECO:0000256" key="5">
    <source>
        <dbReference type="SAM" id="MobiDB-lite"/>
    </source>
</evidence>
<keyword evidence="1" id="KW-0493">Microtubule</keyword>
<dbReference type="GeneID" id="103721770"/>
<feature type="coiled-coil region" evidence="4">
    <location>
        <begin position="335"/>
        <end position="398"/>
    </location>
</feature>
<dbReference type="SUPFAM" id="SSF52540">
    <property type="entry name" value="P-loop containing nucleoside triphosphate hydrolases"/>
    <property type="match status" value="1"/>
</dbReference>
<dbReference type="InterPro" id="IPR001752">
    <property type="entry name" value="Kinesin_motor_dom"/>
</dbReference>
<dbReference type="GO" id="GO:0003777">
    <property type="term" value="F:microtubule motor activity"/>
    <property type="evidence" value="ECO:0007669"/>
    <property type="project" value="InterPro"/>
</dbReference>
<dbReference type="PROSITE" id="PS50067">
    <property type="entry name" value="KINESIN_MOTOR_2"/>
    <property type="match status" value="1"/>
</dbReference>
<accession>A0A8B9A6U6</accession>
<dbReference type="Gene3D" id="1.20.58.1980">
    <property type="match status" value="1"/>
</dbReference>
<feature type="coiled-coil region" evidence="4">
    <location>
        <begin position="462"/>
        <end position="517"/>
    </location>
</feature>
<dbReference type="GO" id="GO:0005874">
    <property type="term" value="C:microtubule"/>
    <property type="evidence" value="ECO:0007669"/>
    <property type="project" value="UniProtKB-KW"/>
</dbReference>
<feature type="compositionally biased region" description="Low complexity" evidence="5">
    <location>
        <begin position="288"/>
        <end position="301"/>
    </location>
</feature>
<organism evidence="7 8">
    <name type="scientific">Phoenix dactylifera</name>
    <name type="common">Date palm</name>
    <dbReference type="NCBI Taxonomy" id="42345"/>
    <lineage>
        <taxon>Eukaryota</taxon>
        <taxon>Viridiplantae</taxon>
        <taxon>Streptophyta</taxon>
        <taxon>Embryophyta</taxon>
        <taxon>Tracheophyta</taxon>
        <taxon>Spermatophyta</taxon>
        <taxon>Magnoliopsida</taxon>
        <taxon>Liliopsida</taxon>
        <taxon>Arecaceae</taxon>
        <taxon>Coryphoideae</taxon>
        <taxon>Phoeniceae</taxon>
        <taxon>Phoenix</taxon>
    </lineage>
</organism>
<feature type="region of interest" description="Disordered" evidence="5">
    <location>
        <begin position="280"/>
        <end position="301"/>
    </location>
</feature>
<evidence type="ECO:0000259" key="6">
    <source>
        <dbReference type="PROSITE" id="PS50067"/>
    </source>
</evidence>
<dbReference type="GO" id="GO:0008017">
    <property type="term" value="F:microtubule binding"/>
    <property type="evidence" value="ECO:0007669"/>
    <property type="project" value="InterPro"/>
</dbReference>
<comment type="similarity">
    <text evidence="3">Belongs to the TRAFAC class myosin-kinesin ATPase superfamily. Kinesin family.</text>
</comment>
<dbReference type="Pfam" id="PF00225">
    <property type="entry name" value="Kinesin"/>
    <property type="match status" value="1"/>
</dbReference>
<proteinExistence type="inferred from homology"/>
<keyword evidence="4" id="KW-0175">Coiled coil</keyword>
<reference evidence="7" key="1">
    <citation type="journal article" date="2019" name="Nat. Commun.">
        <title>Genome-wide association mapping of date palm fruit traits.</title>
        <authorList>
            <person name="Hazzouri K.M."/>
            <person name="Gros-Balthazard M."/>
            <person name="Flowers J.M."/>
            <person name="Copetti D."/>
            <person name="Lemansour A."/>
            <person name="Lebrun M."/>
            <person name="Masmoudi K."/>
            <person name="Ferrand S."/>
            <person name="Dhar M.I."/>
            <person name="Fresquez Z.A."/>
            <person name="Rosas U."/>
            <person name="Zhang J."/>
            <person name="Talag J."/>
            <person name="Lee S."/>
            <person name="Kudrna D."/>
            <person name="Powell R.F."/>
            <person name="Leitch I.J."/>
            <person name="Krueger R.R."/>
            <person name="Wing R.A."/>
            <person name="Amiri K.M.A."/>
            <person name="Purugganan M.D."/>
        </authorList>
    </citation>
    <scope>NUCLEOTIDE SEQUENCE [LARGE SCALE GENOMIC DNA]</scope>
    <source>
        <strain evidence="7">cv. Khalas</strain>
    </source>
</reference>
<evidence type="ECO:0000256" key="2">
    <source>
        <dbReference type="ARBA" id="ARBA00023175"/>
    </source>
</evidence>
<evidence type="ECO:0000256" key="3">
    <source>
        <dbReference type="PROSITE-ProRule" id="PRU00283"/>
    </source>
</evidence>
<evidence type="ECO:0000256" key="1">
    <source>
        <dbReference type="ARBA" id="ARBA00022701"/>
    </source>
</evidence>
<dbReference type="AlphaFoldDB" id="A0A8B9A6U6"/>